<dbReference type="EMBL" id="LAZR01017486">
    <property type="protein sequence ID" value="KKM00219.1"/>
    <property type="molecule type" value="Genomic_DNA"/>
</dbReference>
<name>A0A0F9GN56_9ZZZZ</name>
<comment type="caution">
    <text evidence="1">The sequence shown here is derived from an EMBL/GenBank/DDBJ whole genome shotgun (WGS) entry which is preliminary data.</text>
</comment>
<proteinExistence type="predicted"/>
<protein>
    <submittedName>
        <fullName evidence="1">Uncharacterized protein</fullName>
    </submittedName>
</protein>
<accession>A0A0F9GN56</accession>
<organism evidence="1">
    <name type="scientific">marine sediment metagenome</name>
    <dbReference type="NCBI Taxonomy" id="412755"/>
    <lineage>
        <taxon>unclassified sequences</taxon>
        <taxon>metagenomes</taxon>
        <taxon>ecological metagenomes</taxon>
    </lineage>
</organism>
<dbReference type="AlphaFoldDB" id="A0A0F9GN56"/>
<evidence type="ECO:0000313" key="1">
    <source>
        <dbReference type="EMBL" id="KKM00219.1"/>
    </source>
</evidence>
<gene>
    <name evidence="1" type="ORF">LCGC14_1806630</name>
</gene>
<sequence>MTETEHVEINERLDRIEDKIEDIPNHVGKLIENGDVVFPGGLTPKDLIADHAELHSFNKRVLNALDGPEAGPEFMELDGTPIRLKDQGIVWQTHLNGKAIARIETTLANGVKTKWPTKERIAVITAAGFVSAAAVKPIYEALVDLFS</sequence>
<reference evidence="1" key="1">
    <citation type="journal article" date="2015" name="Nature">
        <title>Complex archaea that bridge the gap between prokaryotes and eukaryotes.</title>
        <authorList>
            <person name="Spang A."/>
            <person name="Saw J.H."/>
            <person name="Jorgensen S.L."/>
            <person name="Zaremba-Niedzwiedzka K."/>
            <person name="Martijn J."/>
            <person name="Lind A.E."/>
            <person name="van Eijk R."/>
            <person name="Schleper C."/>
            <person name="Guy L."/>
            <person name="Ettema T.J."/>
        </authorList>
    </citation>
    <scope>NUCLEOTIDE SEQUENCE</scope>
</reference>